<feature type="region of interest" description="Disordered" evidence="1">
    <location>
        <begin position="1"/>
        <end position="22"/>
    </location>
</feature>
<gene>
    <name evidence="3" type="ORF">NEMBOFW57_003672</name>
</gene>
<dbReference type="Proteomes" id="UP001197093">
    <property type="component" value="Unassembled WGS sequence"/>
</dbReference>
<dbReference type="InterPro" id="IPR056125">
    <property type="entry name" value="DUF7708"/>
</dbReference>
<keyword evidence="4" id="KW-1185">Reference proteome</keyword>
<dbReference type="AlphaFoldDB" id="A0AAD4FAC9"/>
<evidence type="ECO:0000313" key="3">
    <source>
        <dbReference type="EMBL" id="KAG7293618.1"/>
    </source>
</evidence>
<reference evidence="3" key="1">
    <citation type="submission" date="2023-02" db="EMBL/GenBank/DDBJ databases">
        <authorList>
            <person name="Palmer J.M."/>
        </authorList>
    </citation>
    <scope>NUCLEOTIDE SEQUENCE</scope>
    <source>
        <strain evidence="3">FW57</strain>
    </source>
</reference>
<dbReference type="Pfam" id="PF24809">
    <property type="entry name" value="DUF7708"/>
    <property type="match status" value="1"/>
</dbReference>
<sequence length="662" mass="73702">MDPGIPTPKIPEDQPTPGAGPLIYRSPFDAVTEHVSTSLIQETPARPLLLDVVVRRFSSPSFNANEQRLTQHIDHARTAYARAFVAIQKSVKDVDAEAILSRSSQTDVAKTAMELLNDPSSSDAKSRTSRFIDILHHYTGVFDVLSQAGDFGYLAVIWGGMRLMLMMAKNKKELLSKVTDMLVEIGLTLSRIEVYAKLYPTARMVELISMIYAAVADFLEEVIVAFKQKSGFRKMLSSLVRPFDEKFGRAMERIHRLESCIEKDAILLHALQKASMAQQQLDTYLHQTHLAATLTAATPHNNPLGPQPTTQQIPDIFVQIKQTLFVGFPSQASYHESLAATYSVTARAWEECAYLIWAQGMTVHTAVASLIFQVLQQRPAAVVELNLDMNMFVRATTSVKSLWDVFTYLMKNLGGCLIYVVIGSTGEDEFAIVDKFQKTVDSWDGPPIYVTMIHPYHEGFGGLEGATDLDGLYDVHPRLTTTDALHHVLMLELDIHQVDETIQTVLWEAVWRETRYASVGVCFTRVVEMVQSAADELGSEAGLTDKARGLWMDGVQKWIDHPVASNCTRELVQRHLDIVDLAMPEDIRAAISRHLKRLVLRIDESKAGSFASRSMTEVQRNRAAIVPGAEATFCTSIREVVADALEEYSEVPLKTPGRPAPS</sequence>
<protein>
    <recommendedName>
        <fullName evidence="2">DUF7708 domain-containing protein</fullName>
    </recommendedName>
</protein>
<evidence type="ECO:0000259" key="2">
    <source>
        <dbReference type="Pfam" id="PF24809"/>
    </source>
</evidence>
<proteinExistence type="predicted"/>
<evidence type="ECO:0000313" key="4">
    <source>
        <dbReference type="Proteomes" id="UP001197093"/>
    </source>
</evidence>
<comment type="caution">
    <text evidence="3">The sequence shown here is derived from an EMBL/GenBank/DDBJ whole genome shotgun (WGS) entry which is preliminary data.</text>
</comment>
<feature type="domain" description="DUF7708" evidence="2">
    <location>
        <begin position="129"/>
        <end position="269"/>
    </location>
</feature>
<accession>A0AAD4FAC9</accession>
<organism evidence="3 4">
    <name type="scientific">Staphylotrichum longicolle</name>
    <dbReference type="NCBI Taxonomy" id="669026"/>
    <lineage>
        <taxon>Eukaryota</taxon>
        <taxon>Fungi</taxon>
        <taxon>Dikarya</taxon>
        <taxon>Ascomycota</taxon>
        <taxon>Pezizomycotina</taxon>
        <taxon>Sordariomycetes</taxon>
        <taxon>Sordariomycetidae</taxon>
        <taxon>Sordariales</taxon>
        <taxon>Chaetomiaceae</taxon>
        <taxon>Staphylotrichum</taxon>
    </lineage>
</organism>
<name>A0AAD4FAC9_9PEZI</name>
<dbReference type="EMBL" id="JAHCVI010000001">
    <property type="protein sequence ID" value="KAG7293618.1"/>
    <property type="molecule type" value="Genomic_DNA"/>
</dbReference>
<evidence type="ECO:0000256" key="1">
    <source>
        <dbReference type="SAM" id="MobiDB-lite"/>
    </source>
</evidence>